<feature type="compositionally biased region" description="Polar residues" evidence="1">
    <location>
        <begin position="121"/>
        <end position="138"/>
    </location>
</feature>
<dbReference type="AlphaFoldDB" id="K2M3K8"/>
<feature type="region of interest" description="Disordered" evidence="1">
    <location>
        <begin position="82"/>
        <end position="151"/>
    </location>
</feature>
<gene>
    <name evidence="3" type="ORF">MOQ_006645</name>
</gene>
<organism evidence="3 4">
    <name type="scientific">Trypanosoma cruzi marinkellei</name>
    <dbReference type="NCBI Taxonomy" id="85056"/>
    <lineage>
        <taxon>Eukaryota</taxon>
        <taxon>Discoba</taxon>
        <taxon>Euglenozoa</taxon>
        <taxon>Kinetoplastea</taxon>
        <taxon>Metakinetoplastina</taxon>
        <taxon>Trypanosomatida</taxon>
        <taxon>Trypanosomatidae</taxon>
        <taxon>Trypanosoma</taxon>
        <taxon>Schizotrypanum</taxon>
    </lineage>
</organism>
<accession>K2M3K8</accession>
<dbReference type="EMBL" id="AHKC01012948">
    <property type="protein sequence ID" value="EKF29563.1"/>
    <property type="molecule type" value="Genomic_DNA"/>
</dbReference>
<evidence type="ECO:0000256" key="2">
    <source>
        <dbReference type="SAM" id="SignalP"/>
    </source>
</evidence>
<feature type="signal peptide" evidence="2">
    <location>
        <begin position="1"/>
        <end position="26"/>
    </location>
</feature>
<proteinExistence type="predicted"/>
<feature type="compositionally biased region" description="Basic and acidic residues" evidence="1">
    <location>
        <begin position="190"/>
        <end position="204"/>
    </location>
</feature>
<keyword evidence="2" id="KW-0732">Signal</keyword>
<name>K2M3K8_TRYCR</name>
<dbReference type="Proteomes" id="UP000007350">
    <property type="component" value="Unassembled WGS sequence"/>
</dbReference>
<protein>
    <submittedName>
        <fullName evidence="3">Mucin-associated surface protein (MASP), putative</fullName>
    </submittedName>
</protein>
<evidence type="ECO:0000256" key="1">
    <source>
        <dbReference type="SAM" id="MobiDB-lite"/>
    </source>
</evidence>
<evidence type="ECO:0000313" key="3">
    <source>
        <dbReference type="EMBL" id="EKF29563.1"/>
    </source>
</evidence>
<feature type="chain" id="PRO_5003864110" evidence="2">
    <location>
        <begin position="27"/>
        <end position="227"/>
    </location>
</feature>
<sequence>MVAMMMTGRVLLVCALCVLWCGAACGFHARDVDNTALGGCLASGEFGENTLYMGRGCNKTVPVPPLRSVFPISALNADAAADEEDVTVADGDDSNLSTVSGDDGSSPGGGAALSLSSEASNVSKPTGATSTSQKNNVPENEEHSERQPASELAMSNLQAAKVSVLKTDPLSTSTEYAAENQVSGGGVADAGEKRSQVGREKFSRDLQSSVQAATEVKQAPPEQKNWS</sequence>
<feature type="region of interest" description="Disordered" evidence="1">
    <location>
        <begin position="171"/>
        <end position="227"/>
    </location>
</feature>
<reference evidence="3 4" key="1">
    <citation type="journal article" date="2012" name="BMC Genomics">
        <title>Comparative genomic analysis of human infective Trypanosoma cruzi lineages with the bat-restricted subspecies T. cruzi marinkellei.</title>
        <authorList>
            <person name="Franzen O."/>
            <person name="Talavera-Lopez C."/>
            <person name="Ochaya S."/>
            <person name="Butler C.E."/>
            <person name="Messenger L.A."/>
            <person name="Lewis M.D."/>
            <person name="Llewellyn M.S."/>
            <person name="Marinkelle C.J."/>
            <person name="Tyler K.M."/>
            <person name="Miles M.A."/>
            <person name="Andersson B."/>
        </authorList>
    </citation>
    <scope>NUCLEOTIDE SEQUENCE [LARGE SCALE GENOMIC DNA]</scope>
    <source>
        <strain evidence="3 4">B7</strain>
    </source>
</reference>
<evidence type="ECO:0000313" key="4">
    <source>
        <dbReference type="Proteomes" id="UP000007350"/>
    </source>
</evidence>
<comment type="caution">
    <text evidence="3">The sequence shown here is derived from an EMBL/GenBank/DDBJ whole genome shotgun (WGS) entry which is preliminary data.</text>
</comment>
<feature type="compositionally biased region" description="Acidic residues" evidence="1">
    <location>
        <begin position="82"/>
        <end position="93"/>
    </location>
</feature>
<keyword evidence="4" id="KW-1185">Reference proteome</keyword>